<protein>
    <recommendedName>
        <fullName evidence="3 10">Gluconokinase</fullName>
        <ecNumber evidence="3 10">2.7.1.12</ecNumber>
    </recommendedName>
</protein>
<evidence type="ECO:0000256" key="3">
    <source>
        <dbReference type="ARBA" id="ARBA00012054"/>
    </source>
</evidence>
<dbReference type="HOGENOM" id="CLU_077168_4_0_0"/>
<dbReference type="RefSeq" id="WP_013157474.1">
    <property type="nucleotide sequence ID" value="NC_014212.1"/>
</dbReference>
<evidence type="ECO:0000256" key="2">
    <source>
        <dbReference type="ARBA" id="ARBA00008420"/>
    </source>
</evidence>
<dbReference type="Proteomes" id="UP000001916">
    <property type="component" value="Chromosome"/>
</dbReference>
<sequence>MVVVLMGVAGSGKTTVGRLLAQELGWPFYDADDFHPVENREKMRSGVPLSDEDRAPWLRALRALLAEEARGQNAILACSALKQSFREALSEGYEVRFVYLKGTPELIARRLAQRQGHFFRPELLASQLGALEPPQDVLEADITPPPEAVARFIREALGLNGPQHR</sequence>
<comment type="pathway">
    <text evidence="1">Carbohydrate acid metabolism.</text>
</comment>
<reference evidence="11 12" key="1">
    <citation type="journal article" date="2010" name="Stand. Genomic Sci.">
        <title>Complete genome sequence of Meiothermus silvanus type strain (VI-R2).</title>
        <authorList>
            <person name="Sikorski J."/>
            <person name="Tindall B.J."/>
            <person name="Lowry S."/>
            <person name="Lucas S."/>
            <person name="Nolan M."/>
            <person name="Copeland A."/>
            <person name="Glavina Del Rio T."/>
            <person name="Tice H."/>
            <person name="Cheng J.F."/>
            <person name="Han C."/>
            <person name="Pitluck S."/>
            <person name="Liolios K."/>
            <person name="Ivanova N."/>
            <person name="Mavromatis K."/>
            <person name="Mikhailova N."/>
            <person name="Pati A."/>
            <person name="Goodwin L."/>
            <person name="Chen A."/>
            <person name="Palaniappan K."/>
            <person name="Land M."/>
            <person name="Hauser L."/>
            <person name="Chang Y.J."/>
            <person name="Jeffries C.D."/>
            <person name="Rohde M."/>
            <person name="Goker M."/>
            <person name="Woyke T."/>
            <person name="Bristow J."/>
            <person name="Eisen J.A."/>
            <person name="Markowitz V."/>
            <person name="Hugenholtz P."/>
            <person name="Kyrpides N.C."/>
            <person name="Klenk H.P."/>
            <person name="Lapidus A."/>
        </authorList>
    </citation>
    <scope>NUCLEOTIDE SEQUENCE [LARGE SCALE GENOMIC DNA]</scope>
    <source>
        <strain evidence="12">ATCC 700542 / DSM 9946 / VI-R2</strain>
    </source>
</reference>
<dbReference type="KEGG" id="msv:Mesil_0983"/>
<dbReference type="EMBL" id="CP002042">
    <property type="protein sequence ID" value="ADH62891.1"/>
    <property type="molecule type" value="Genomic_DNA"/>
</dbReference>
<dbReference type="PANTHER" id="PTHR43442:SF3">
    <property type="entry name" value="GLUCONOKINASE-RELATED"/>
    <property type="match status" value="1"/>
</dbReference>
<dbReference type="AlphaFoldDB" id="D7BCK6"/>
<dbReference type="FunFam" id="3.40.50.300:FF:000522">
    <property type="entry name" value="Gluconokinase"/>
    <property type="match status" value="1"/>
</dbReference>
<dbReference type="EC" id="2.7.1.12" evidence="3 10"/>
<evidence type="ECO:0000313" key="11">
    <source>
        <dbReference type="EMBL" id="ADH62891.1"/>
    </source>
</evidence>
<comment type="similarity">
    <text evidence="2 10">Belongs to the gluconokinase GntK/GntV family.</text>
</comment>
<dbReference type="PANTHER" id="PTHR43442">
    <property type="entry name" value="GLUCONOKINASE-RELATED"/>
    <property type="match status" value="1"/>
</dbReference>
<dbReference type="Gene3D" id="3.40.50.300">
    <property type="entry name" value="P-loop containing nucleotide triphosphate hydrolases"/>
    <property type="match status" value="1"/>
</dbReference>
<comment type="catalytic activity">
    <reaction evidence="9 10">
        <text>D-gluconate + ATP = 6-phospho-D-gluconate + ADP + H(+)</text>
        <dbReference type="Rhea" id="RHEA:19433"/>
        <dbReference type="ChEBI" id="CHEBI:15378"/>
        <dbReference type="ChEBI" id="CHEBI:18391"/>
        <dbReference type="ChEBI" id="CHEBI:30616"/>
        <dbReference type="ChEBI" id="CHEBI:58759"/>
        <dbReference type="ChEBI" id="CHEBI:456216"/>
        <dbReference type="EC" id="2.7.1.12"/>
    </reaction>
</comment>
<dbReference type="InterPro" id="IPR027417">
    <property type="entry name" value="P-loop_NTPase"/>
</dbReference>
<dbReference type="GO" id="GO:0046316">
    <property type="term" value="F:gluconokinase activity"/>
    <property type="evidence" value="ECO:0007669"/>
    <property type="project" value="UniProtKB-EC"/>
</dbReference>
<evidence type="ECO:0000256" key="5">
    <source>
        <dbReference type="ARBA" id="ARBA00022741"/>
    </source>
</evidence>
<keyword evidence="7 10" id="KW-0067">ATP-binding</keyword>
<keyword evidence="12" id="KW-1185">Reference proteome</keyword>
<dbReference type="GO" id="GO:0005524">
    <property type="term" value="F:ATP binding"/>
    <property type="evidence" value="ECO:0007669"/>
    <property type="project" value="UniProtKB-KW"/>
</dbReference>
<proteinExistence type="inferred from homology"/>
<evidence type="ECO:0000256" key="7">
    <source>
        <dbReference type="ARBA" id="ARBA00022840"/>
    </source>
</evidence>
<evidence type="ECO:0000313" key="12">
    <source>
        <dbReference type="Proteomes" id="UP000001916"/>
    </source>
</evidence>
<keyword evidence="6 10" id="KW-0418">Kinase</keyword>
<evidence type="ECO:0000256" key="8">
    <source>
        <dbReference type="ARBA" id="ARBA00023064"/>
    </source>
</evidence>
<dbReference type="Pfam" id="PF01202">
    <property type="entry name" value="SKI"/>
    <property type="match status" value="1"/>
</dbReference>
<keyword evidence="5 10" id="KW-0547">Nucleotide-binding</keyword>
<dbReference type="GO" id="GO:0019521">
    <property type="term" value="P:D-gluconate metabolic process"/>
    <property type="evidence" value="ECO:0007669"/>
    <property type="project" value="UniProtKB-KW"/>
</dbReference>
<evidence type="ECO:0000256" key="6">
    <source>
        <dbReference type="ARBA" id="ARBA00022777"/>
    </source>
</evidence>
<dbReference type="NCBIfam" id="TIGR01313">
    <property type="entry name" value="therm_gnt_kin"/>
    <property type="match status" value="1"/>
</dbReference>
<evidence type="ECO:0000256" key="10">
    <source>
        <dbReference type="RuleBase" id="RU363066"/>
    </source>
</evidence>
<evidence type="ECO:0000256" key="9">
    <source>
        <dbReference type="ARBA" id="ARBA00048090"/>
    </source>
</evidence>
<dbReference type="InterPro" id="IPR031322">
    <property type="entry name" value="Shikimate/glucono_kinase"/>
</dbReference>
<dbReference type="SUPFAM" id="SSF52540">
    <property type="entry name" value="P-loop containing nucleoside triphosphate hydrolases"/>
    <property type="match status" value="1"/>
</dbReference>
<keyword evidence="8" id="KW-0311">Gluconate utilization</keyword>
<organism evidence="11 12">
    <name type="scientific">Allomeiothermus silvanus (strain ATCC 700542 / DSM 9946 / NBRC 106475 / NCIMB 13440 / VI-R2)</name>
    <name type="common">Thermus silvanus</name>
    <dbReference type="NCBI Taxonomy" id="526227"/>
    <lineage>
        <taxon>Bacteria</taxon>
        <taxon>Thermotogati</taxon>
        <taxon>Deinococcota</taxon>
        <taxon>Deinococci</taxon>
        <taxon>Thermales</taxon>
        <taxon>Thermaceae</taxon>
        <taxon>Allomeiothermus</taxon>
    </lineage>
</organism>
<dbReference type="CDD" id="cd02021">
    <property type="entry name" value="GntK"/>
    <property type="match status" value="1"/>
</dbReference>
<evidence type="ECO:0000256" key="1">
    <source>
        <dbReference type="ARBA" id="ARBA00004761"/>
    </source>
</evidence>
<evidence type="ECO:0000256" key="4">
    <source>
        <dbReference type="ARBA" id="ARBA00022679"/>
    </source>
</evidence>
<dbReference type="GO" id="GO:0005737">
    <property type="term" value="C:cytoplasm"/>
    <property type="evidence" value="ECO:0007669"/>
    <property type="project" value="TreeGrafter"/>
</dbReference>
<dbReference type="STRING" id="526227.Mesil_0983"/>
<keyword evidence="4 10" id="KW-0808">Transferase</keyword>
<accession>D7BCK6</accession>
<dbReference type="eggNOG" id="COG3265">
    <property type="taxonomic scope" value="Bacteria"/>
</dbReference>
<dbReference type="InterPro" id="IPR006001">
    <property type="entry name" value="Therm_gnt_kin"/>
</dbReference>
<name>D7BCK6_ALLS1</name>
<dbReference type="OrthoDB" id="9800332at2"/>
<gene>
    <name evidence="11" type="ordered locus">Mesil_0983</name>
</gene>